<dbReference type="InterPro" id="IPR052791">
    <property type="entry name" value="SSM1_domain"/>
</dbReference>
<reference evidence="1 2" key="1">
    <citation type="submission" date="2016-07" db="EMBL/GenBank/DDBJ databases">
        <title>Draft genome of the white-rot fungus Obba rivulosa 3A-2.</title>
        <authorList>
            <consortium name="DOE Joint Genome Institute"/>
            <person name="Miettinen O."/>
            <person name="Riley R."/>
            <person name="Acob R."/>
            <person name="Barry K."/>
            <person name="Cullen D."/>
            <person name="De Vries R."/>
            <person name="Hainaut M."/>
            <person name="Hatakka A."/>
            <person name="Henrissat B."/>
            <person name="Hilden K."/>
            <person name="Kuo R."/>
            <person name="Labutti K."/>
            <person name="Lipzen A."/>
            <person name="Makela M.R."/>
            <person name="Sandor L."/>
            <person name="Spatafora J.W."/>
            <person name="Grigoriev I.V."/>
            <person name="Hibbett D.S."/>
        </authorList>
    </citation>
    <scope>NUCLEOTIDE SEQUENCE [LARGE SCALE GENOMIC DNA]</scope>
    <source>
        <strain evidence="1 2">3A-2</strain>
    </source>
</reference>
<dbReference type="Gene3D" id="3.40.50.1000">
    <property type="entry name" value="HAD superfamily/HAD-like"/>
    <property type="match status" value="1"/>
</dbReference>
<protein>
    <submittedName>
        <fullName evidence="1">Pyrimidine 5-nucleotidase</fullName>
    </submittedName>
</protein>
<dbReference type="InterPro" id="IPR036412">
    <property type="entry name" value="HAD-like_sf"/>
</dbReference>
<dbReference type="SUPFAM" id="SSF56784">
    <property type="entry name" value="HAD-like"/>
    <property type="match status" value="1"/>
</dbReference>
<dbReference type="PANTHER" id="PTHR47438">
    <property type="entry name" value="PHOSPHATE METABOLISM PROTEIN 8-RELATED"/>
    <property type="match status" value="1"/>
</dbReference>
<dbReference type="AlphaFoldDB" id="A0A8E2DP41"/>
<dbReference type="GO" id="GO:0006206">
    <property type="term" value="P:pyrimidine nucleobase metabolic process"/>
    <property type="evidence" value="ECO:0007669"/>
    <property type="project" value="TreeGrafter"/>
</dbReference>
<keyword evidence="2" id="KW-1185">Reference proteome</keyword>
<dbReference type="GO" id="GO:0008252">
    <property type="term" value="F:nucleotidase activity"/>
    <property type="evidence" value="ECO:0007669"/>
    <property type="project" value="TreeGrafter"/>
</dbReference>
<evidence type="ECO:0000313" key="1">
    <source>
        <dbReference type="EMBL" id="OCH92938.1"/>
    </source>
</evidence>
<dbReference type="Pfam" id="PF00702">
    <property type="entry name" value="Hydrolase"/>
    <property type="match status" value="1"/>
</dbReference>
<organism evidence="1 2">
    <name type="scientific">Obba rivulosa</name>
    <dbReference type="NCBI Taxonomy" id="1052685"/>
    <lineage>
        <taxon>Eukaryota</taxon>
        <taxon>Fungi</taxon>
        <taxon>Dikarya</taxon>
        <taxon>Basidiomycota</taxon>
        <taxon>Agaricomycotina</taxon>
        <taxon>Agaricomycetes</taxon>
        <taxon>Polyporales</taxon>
        <taxon>Gelatoporiaceae</taxon>
        <taxon>Obba</taxon>
    </lineage>
</organism>
<dbReference type="SFLD" id="SFLDG01132">
    <property type="entry name" value="C1.5.3:_5'-Nucleotidase_Like"/>
    <property type="match status" value="1"/>
</dbReference>
<dbReference type="SFLD" id="SFLDG01129">
    <property type="entry name" value="C1.5:_HAD__Beta-PGM__Phosphata"/>
    <property type="match status" value="1"/>
</dbReference>
<dbReference type="NCBIfam" id="TIGR01509">
    <property type="entry name" value="HAD-SF-IA-v3"/>
    <property type="match status" value="1"/>
</dbReference>
<sequence>MDTTVNSDPAQPDAHDDRYIIFFDIDNTMYSASAQISHAMGQRIHAYFVGMGHSEEEASELHLRYYTQYGLALRGLVRHHDVDPLDFDRKCDGSLPLEEMLKPDPELRKLLEDIDRSKARIWALTNAYHTHARRVLQIIGVEDLIEGLVYCDYSEPNFSCKPEPEFYRKALKRAGVTDPSKCFFIDDNRKNVEAAKALGWGRCVHFCERGLQAVEGGRVKDIGSETSNEEDVDDIAVVTRLDELRTVWADVFT</sequence>
<accession>A0A8E2DP41</accession>
<dbReference type="GO" id="GO:0009166">
    <property type="term" value="P:nucleotide catabolic process"/>
    <property type="evidence" value="ECO:0007669"/>
    <property type="project" value="TreeGrafter"/>
</dbReference>
<dbReference type="PANTHER" id="PTHR47438:SF1">
    <property type="entry name" value="PHOSPHATE METABOLISM PROTEIN 8-RELATED"/>
    <property type="match status" value="1"/>
</dbReference>
<gene>
    <name evidence="1" type="ORF">OBBRIDRAFT_790797</name>
</gene>
<dbReference type="Proteomes" id="UP000250043">
    <property type="component" value="Unassembled WGS sequence"/>
</dbReference>
<dbReference type="InterPro" id="IPR006439">
    <property type="entry name" value="HAD-SF_hydro_IA"/>
</dbReference>
<dbReference type="InterPro" id="IPR023214">
    <property type="entry name" value="HAD_sf"/>
</dbReference>
<dbReference type="OrthoDB" id="1065058at2759"/>
<evidence type="ECO:0000313" key="2">
    <source>
        <dbReference type="Proteomes" id="UP000250043"/>
    </source>
</evidence>
<proteinExistence type="predicted"/>
<dbReference type="SFLD" id="SFLDS00003">
    <property type="entry name" value="Haloacid_Dehalogenase"/>
    <property type="match status" value="1"/>
</dbReference>
<dbReference type="Gene3D" id="1.10.150.450">
    <property type="match status" value="1"/>
</dbReference>
<name>A0A8E2DP41_9APHY</name>
<dbReference type="NCBIfam" id="TIGR01993">
    <property type="entry name" value="Pyr-5-nucltdase"/>
    <property type="match status" value="1"/>
</dbReference>
<dbReference type="InterPro" id="IPR010237">
    <property type="entry name" value="Pyr-5-nucltdase"/>
</dbReference>
<dbReference type="EMBL" id="KV722362">
    <property type="protein sequence ID" value="OCH92938.1"/>
    <property type="molecule type" value="Genomic_DNA"/>
</dbReference>